<comment type="caution">
    <text evidence="1">The sequence shown here is derived from an EMBL/GenBank/DDBJ whole genome shotgun (WGS) entry which is preliminary data.</text>
</comment>
<evidence type="ECO:0008006" key="3">
    <source>
        <dbReference type="Google" id="ProtNLM"/>
    </source>
</evidence>
<keyword evidence="2" id="KW-1185">Reference proteome</keyword>
<dbReference type="InterPro" id="IPR016181">
    <property type="entry name" value="Acyl_CoA_acyltransferase"/>
</dbReference>
<organism evidence="1 2">
    <name type="scientific">Alloalcanivorax gelatiniphagus</name>
    <dbReference type="NCBI Taxonomy" id="1194167"/>
    <lineage>
        <taxon>Bacteria</taxon>
        <taxon>Pseudomonadati</taxon>
        <taxon>Pseudomonadota</taxon>
        <taxon>Gammaproteobacteria</taxon>
        <taxon>Oceanospirillales</taxon>
        <taxon>Alcanivoracaceae</taxon>
        <taxon>Alloalcanivorax</taxon>
    </lineage>
</organism>
<dbReference type="EMBL" id="VCQT01000025">
    <property type="protein sequence ID" value="TMW13425.1"/>
    <property type="molecule type" value="Genomic_DNA"/>
</dbReference>
<evidence type="ECO:0000313" key="1">
    <source>
        <dbReference type="EMBL" id="TMW13425.1"/>
    </source>
</evidence>
<sequence length="353" mass="40194">MSHRIRPAHPDDNAAILALLESTPQEGAVSLNFERRPDYFRGARVSCEEPDVWVACPGDAGEQVDAVYNIGWRRLWVNGEVQRVRYAHDLRIDPRCRNGLLLHRLFRHLRRRLTAGEWMHTVILRDNHTSLATVASGRAGLPVYYPSGTIETSLIYTGRRRRPASEGATVRLATAADLPAMLSLLHREGRRKQFFPYYETLDPSGFLVACRGEQLVGLLGFWDQKDIKQTRVLNYRGGLAWLRPLYNLHSRVRGGFRLPPPGGYLSYLTLHTAVVADNDPLWLRALLDQAVTLFHGRYDALVCGFFNDDPLARVPARYRRQCLYSDHFLVSFDGDPRDDLDSGRLSYVDVARL</sequence>
<accession>A0ABY2XNF1</accession>
<name>A0ABY2XNF1_9GAMM</name>
<dbReference type="SUPFAM" id="SSF55729">
    <property type="entry name" value="Acyl-CoA N-acyltransferases (Nat)"/>
    <property type="match status" value="1"/>
</dbReference>
<gene>
    <name evidence="1" type="ORF">FGS76_07610</name>
</gene>
<dbReference type="Proteomes" id="UP000739180">
    <property type="component" value="Unassembled WGS sequence"/>
</dbReference>
<reference evidence="1 2" key="1">
    <citation type="submission" date="2019-05" db="EMBL/GenBank/DDBJ databases">
        <title>Genome of Alcanivorax gelatiniphagus, an oil degrading marine bacteria.</title>
        <authorList>
            <person name="Kwon K.K."/>
        </authorList>
    </citation>
    <scope>NUCLEOTIDE SEQUENCE [LARGE SCALE GENOMIC DNA]</scope>
    <source>
        <strain evidence="1 2">MEBiC 08158</strain>
    </source>
</reference>
<proteinExistence type="predicted"/>
<dbReference type="RefSeq" id="WP_138772019.1">
    <property type="nucleotide sequence ID" value="NZ_JBHSSX010000119.1"/>
</dbReference>
<dbReference type="Gene3D" id="3.40.630.30">
    <property type="match status" value="1"/>
</dbReference>
<evidence type="ECO:0000313" key="2">
    <source>
        <dbReference type="Proteomes" id="UP000739180"/>
    </source>
</evidence>
<protein>
    <recommendedName>
        <fullName evidence="3">N-acetyltransferase domain-containing protein</fullName>
    </recommendedName>
</protein>